<gene>
    <name evidence="2" type="ORF">KAOT1_06027</name>
</gene>
<accession>A9EBH1</accession>
<dbReference type="Proteomes" id="UP000002945">
    <property type="component" value="Unassembled WGS sequence"/>
</dbReference>
<sequence>MANSLRSTILKTVFLQYQISNNMKKYSILTLFLVATFSTFAQKKEKIKGNREVTTVIYEIDPFTTLKVKEELEITLLSGTTPQVEVIADENLHEVFNIDVVNGTLNISTSKEIRSSKKLEIFVTVSEDLERIHVENKAELKSLTTINLKKTEINVMDKAEIDLRIKSDSLAINGYGKTTQKYQIDTRELILTAFEDAEVKANVTAEKVTSQVEFADVQLQGKTDVLYLEVKEKGAFYAAEFISKEIHVTATEQAKIAVNTSEKITIDAHDRSEIDLLGNPTSIIMLKFEEEAVLRKVDASKKGFLKRIF</sequence>
<evidence type="ECO:0000313" key="2">
    <source>
        <dbReference type="EMBL" id="EDP94471.1"/>
    </source>
</evidence>
<dbReference type="EMBL" id="ABIB01000017">
    <property type="protein sequence ID" value="EDP94471.1"/>
    <property type="molecule type" value="Genomic_DNA"/>
</dbReference>
<protein>
    <submittedName>
        <fullName evidence="2">Uracil-DNA glycosylase</fullName>
        <ecNumber evidence="2">3.2.2.-</ecNumber>
    </submittedName>
</protein>
<name>A9EBH1_9FLAO</name>
<dbReference type="HOGENOM" id="CLU_082982_1_0_10"/>
<dbReference type="Pfam" id="PF10988">
    <property type="entry name" value="DUF2807"/>
    <property type="match status" value="1"/>
</dbReference>
<dbReference type="InterPro" id="IPR021255">
    <property type="entry name" value="DUF2807"/>
</dbReference>
<proteinExistence type="predicted"/>
<keyword evidence="2" id="KW-0326">Glycosidase</keyword>
<dbReference type="EC" id="3.2.2.-" evidence="2"/>
<dbReference type="STRING" id="391587.KAOT1_06027"/>
<dbReference type="eggNOG" id="COG1664">
    <property type="taxonomic scope" value="Bacteria"/>
</dbReference>
<reference evidence="2 3" key="1">
    <citation type="journal article" date="2011" name="J. Bacteriol.">
        <title>Genome sequence of the algicidal bacterium Kordia algicida OT-1.</title>
        <authorList>
            <person name="Lee H.S."/>
            <person name="Kang S.G."/>
            <person name="Kwon K.K."/>
            <person name="Lee J.H."/>
            <person name="Kim S.J."/>
        </authorList>
    </citation>
    <scope>NUCLEOTIDE SEQUENCE [LARGE SCALE GENOMIC DNA]</scope>
    <source>
        <strain evidence="2 3">OT-1</strain>
    </source>
</reference>
<keyword evidence="2" id="KW-0378">Hydrolase</keyword>
<keyword evidence="3" id="KW-1185">Reference proteome</keyword>
<dbReference type="Gene3D" id="2.160.20.120">
    <property type="match status" value="1"/>
</dbReference>
<dbReference type="GO" id="GO:0016798">
    <property type="term" value="F:hydrolase activity, acting on glycosyl bonds"/>
    <property type="evidence" value="ECO:0007669"/>
    <property type="project" value="UniProtKB-KW"/>
</dbReference>
<dbReference type="AlphaFoldDB" id="A9EBH1"/>
<evidence type="ECO:0000313" key="3">
    <source>
        <dbReference type="Proteomes" id="UP000002945"/>
    </source>
</evidence>
<evidence type="ECO:0000259" key="1">
    <source>
        <dbReference type="Pfam" id="PF10988"/>
    </source>
</evidence>
<comment type="caution">
    <text evidence="2">The sequence shown here is derived from an EMBL/GenBank/DDBJ whole genome shotgun (WGS) entry which is preliminary data.</text>
</comment>
<organism evidence="2 3">
    <name type="scientific">Kordia algicida OT-1</name>
    <dbReference type="NCBI Taxonomy" id="391587"/>
    <lineage>
        <taxon>Bacteria</taxon>
        <taxon>Pseudomonadati</taxon>
        <taxon>Bacteroidota</taxon>
        <taxon>Flavobacteriia</taxon>
        <taxon>Flavobacteriales</taxon>
        <taxon>Flavobacteriaceae</taxon>
        <taxon>Kordia</taxon>
    </lineage>
</organism>
<feature type="domain" description="Putative auto-transporter adhesin head GIN" evidence="1">
    <location>
        <begin position="62"/>
        <end position="280"/>
    </location>
</feature>